<evidence type="ECO:0000259" key="8">
    <source>
        <dbReference type="Pfam" id="PF20467"/>
    </source>
</evidence>
<dbReference type="GO" id="GO:0003676">
    <property type="term" value="F:nucleic acid binding"/>
    <property type="evidence" value="ECO:0007669"/>
    <property type="project" value="InterPro"/>
</dbReference>
<dbReference type="PANTHER" id="PTHR33841:SF1">
    <property type="entry name" value="DNA METHYLTRANSFERASE A"/>
    <property type="match status" value="1"/>
</dbReference>
<dbReference type="Pfam" id="PF20473">
    <property type="entry name" value="MmeI_Mtase"/>
    <property type="match status" value="1"/>
</dbReference>
<name>S2ZYS5_9CORY</name>
<dbReference type="Pfam" id="PF20467">
    <property type="entry name" value="MmeI_C"/>
    <property type="match status" value="1"/>
</dbReference>
<dbReference type="InterPro" id="IPR046819">
    <property type="entry name" value="MmeI_hel"/>
</dbReference>
<proteinExistence type="predicted"/>
<keyword evidence="3" id="KW-0808">Transferase</keyword>
<dbReference type="Proteomes" id="UP000014408">
    <property type="component" value="Unassembled WGS sequence"/>
</dbReference>
<dbReference type="EMBL" id="ATBY01000014">
    <property type="protein sequence ID" value="EPD69209.1"/>
    <property type="molecule type" value="Genomic_DNA"/>
</dbReference>
<evidence type="ECO:0000259" key="9">
    <source>
        <dbReference type="Pfam" id="PF20473"/>
    </source>
</evidence>
<dbReference type="GO" id="GO:0009007">
    <property type="term" value="F:site-specific DNA-methyltransferase (adenine-specific) activity"/>
    <property type="evidence" value="ECO:0007669"/>
    <property type="project" value="UniProtKB-EC"/>
</dbReference>
<dbReference type="Pfam" id="PF20465">
    <property type="entry name" value="MmeI_hel"/>
    <property type="match status" value="1"/>
</dbReference>
<feature type="domain" description="MmeI-like helicase spacer" evidence="6">
    <location>
        <begin position="244"/>
        <end position="319"/>
    </location>
</feature>
<feature type="domain" description="MmeI-like N-terminal" evidence="5">
    <location>
        <begin position="58"/>
        <end position="232"/>
    </location>
</feature>
<dbReference type="InterPro" id="IPR046816">
    <property type="entry name" value="MmeI_Mtase"/>
</dbReference>
<evidence type="ECO:0000256" key="1">
    <source>
        <dbReference type="ARBA" id="ARBA00011900"/>
    </source>
</evidence>
<dbReference type="SUPFAM" id="SSF53335">
    <property type="entry name" value="S-adenosyl-L-methionine-dependent methyltransferases"/>
    <property type="match status" value="1"/>
</dbReference>
<comment type="caution">
    <text evidence="10">The sequence shown here is derived from an EMBL/GenBank/DDBJ whole genome shotgun (WGS) entry which is preliminary data.</text>
</comment>
<dbReference type="EC" id="2.1.1.72" evidence="1"/>
<reference evidence="10 11" key="1">
    <citation type="submission" date="2013-05" db="EMBL/GenBank/DDBJ databases">
        <title>The Genome Sequence of Corynebacterium pyruviciproducens 1773O (ATCC BAA-1742).</title>
        <authorList>
            <consortium name="The Broad Institute Genomics Platform"/>
            <person name="Earl A."/>
            <person name="Ward D."/>
            <person name="Feldgarden M."/>
            <person name="Gevers D."/>
            <person name="Tong J."/>
            <person name="Walker B."/>
            <person name="Young S."/>
            <person name="Zeng Q."/>
            <person name="Gargeya S."/>
            <person name="Fitzgerald M."/>
            <person name="Haas B."/>
            <person name="Abouelleil A."/>
            <person name="Allen A.W."/>
            <person name="Alvarado L."/>
            <person name="Arachchi H.M."/>
            <person name="Berlin A.M."/>
            <person name="Chapman S.B."/>
            <person name="Gainer-Dewar J."/>
            <person name="Goldberg J."/>
            <person name="Griggs A."/>
            <person name="Gujja S."/>
            <person name="Hansen M."/>
            <person name="Howarth C."/>
            <person name="Imamovic A."/>
            <person name="Ireland A."/>
            <person name="Larimer J."/>
            <person name="McCowan C."/>
            <person name="Murphy C."/>
            <person name="Pearson M."/>
            <person name="Poon T.W."/>
            <person name="Priest M."/>
            <person name="Roberts A."/>
            <person name="Saif S."/>
            <person name="Shea T."/>
            <person name="Sisk P."/>
            <person name="Sykes S."/>
            <person name="Wortman J."/>
            <person name="Nusbaum C."/>
            <person name="Birren B."/>
        </authorList>
    </citation>
    <scope>NUCLEOTIDE SEQUENCE [LARGE SCALE GENOMIC DNA]</scope>
    <source>
        <strain evidence="10 11">ATCC BAA-1742</strain>
    </source>
</reference>
<evidence type="ECO:0000259" key="6">
    <source>
        <dbReference type="Pfam" id="PF20465"/>
    </source>
</evidence>
<feature type="domain" description="MmeI-like DNA-methyltransferase" evidence="9">
    <location>
        <begin position="410"/>
        <end position="668"/>
    </location>
</feature>
<protein>
    <recommendedName>
        <fullName evidence="1">site-specific DNA-methyltransferase (adenine-specific)</fullName>
        <ecNumber evidence="1">2.1.1.72</ecNumber>
    </recommendedName>
</protein>
<sequence>MSVARAAFEACRRFVVAEIFQFRCSSVGTVGTISAMAATRNSKVKSTVEQRLEPADAARSFVATWSGRGYEKGDTASFWIQLLSQVVGLEDVVTAVHFEERVSNGGFIDAHIPSAKTLIEQKALGVNLDKPEMRQGRLVTPFEQAKAYADEMKNSNRPDYIIVSNFSHFRIHDLDRERSAENYVEFSLEELPEQFHLLDFIVTGQKARRAKEQQVSMHAGELVGKLYRNLSAQYIDPESERSRHSLNVLCVRLVFCLFAEDAGLFGKDSLYRYLSGVPTEYVRGKMIELFRVLDTPYDDRDVYISDELSQFPYVNGGLFREEDIEIPQFTEDIVSLLANEISRDTDWSKISPTIFGGVFESTLNPETRAKGGMHYTSPENIHKVIDPLFFDSLKQELELILTDPEMTPLKKTRRLKKYHNKLSSLTFFDPACGSGNFLTETYLSLRRLENRVIGMLAKDSQISLGFENVTPIKVSLGQFYGLEINDFAVSVATTALWIAKLQANIETQELVDQATDDFPLRGAANIHRGNALTKEWSEIINAGDCDYIIGNPPFLGARNQSKEQKAELKAVFPKGTKNVGNIDYVAGWFIKAAQFVGDHKTRIGFVATNSVVQGEQVANIWLPIISLGFHIDFAHDTFRWVNESSDKAHVFCVIVGFSKQKSQKVLYHYPTPDSPPEVQYKQRLNPYLVDAPDAFVWNRKTPICDVPKMVIGSQPIDGGNYLFTDDEFHEFIARDPEARQYFHPWIGSKEFLHGYHRWVLWTGEMSPAELKAHPLIAERVRAVRDFRSQSKRTSTLKLAGTPQRFQVETMPDGKSIVVPKVSSERRRYLPLGMIGPETFASDLVFLVPNASLFLFGVLHSEIHNVWMRAVAGRLKSDYRYSAGVVYNNFVFPEATDKQRKDVEEAAKRVLNARENYKDVTLADMYDPDDEWMYPELFAAHSELDSAVAQCYGFALDGLEHDETEQFILSELLTRHAKKVS</sequence>
<dbReference type="PRINTS" id="PR00507">
    <property type="entry name" value="N12N6MTFRASE"/>
</dbReference>
<dbReference type="InterPro" id="IPR029063">
    <property type="entry name" value="SAM-dependent_MTases_sf"/>
</dbReference>
<evidence type="ECO:0000313" key="10">
    <source>
        <dbReference type="EMBL" id="EPD69209.1"/>
    </source>
</evidence>
<keyword evidence="2" id="KW-0489">Methyltransferase</keyword>
<feature type="domain" description="MmeI-like C-terminal" evidence="8">
    <location>
        <begin position="895"/>
        <end position="954"/>
    </location>
</feature>
<evidence type="ECO:0000313" key="11">
    <source>
        <dbReference type="Proteomes" id="UP000014408"/>
    </source>
</evidence>
<dbReference type="AlphaFoldDB" id="S2ZYS5"/>
<evidence type="ECO:0000256" key="4">
    <source>
        <dbReference type="ARBA" id="ARBA00047942"/>
    </source>
</evidence>
<dbReference type="InterPro" id="IPR046820">
    <property type="entry name" value="MmeI_TRD"/>
</dbReference>
<dbReference type="GO" id="GO:0032259">
    <property type="term" value="P:methylation"/>
    <property type="evidence" value="ECO:0007669"/>
    <property type="project" value="UniProtKB-KW"/>
</dbReference>
<gene>
    <name evidence="10" type="ORF">HMPREF1219_01434</name>
</gene>
<evidence type="ECO:0000259" key="7">
    <source>
        <dbReference type="Pfam" id="PF20466"/>
    </source>
</evidence>
<dbReference type="HOGENOM" id="CLU_005831_3_0_11"/>
<dbReference type="PROSITE" id="PS00092">
    <property type="entry name" value="N6_MTASE"/>
    <property type="match status" value="1"/>
</dbReference>
<keyword evidence="11" id="KW-1185">Reference proteome</keyword>
<dbReference type="Pfam" id="PF20466">
    <property type="entry name" value="MmeI_TRD"/>
    <property type="match status" value="1"/>
</dbReference>
<dbReference type="STRING" id="1125779.HMPREF1219_01434"/>
<accession>S2ZYS5</accession>
<dbReference type="PATRIC" id="fig|1125779.3.peg.1395"/>
<dbReference type="InterPro" id="IPR046817">
    <property type="entry name" value="MmeI_N"/>
</dbReference>
<evidence type="ECO:0000256" key="2">
    <source>
        <dbReference type="ARBA" id="ARBA00022603"/>
    </source>
</evidence>
<evidence type="ECO:0000259" key="5">
    <source>
        <dbReference type="Pfam" id="PF20464"/>
    </source>
</evidence>
<dbReference type="Gene3D" id="3.40.50.150">
    <property type="entry name" value="Vaccinia Virus protein VP39"/>
    <property type="match status" value="1"/>
</dbReference>
<dbReference type="eggNOG" id="COG1002">
    <property type="taxonomic scope" value="Bacteria"/>
</dbReference>
<comment type="catalytic activity">
    <reaction evidence="4">
        <text>a 2'-deoxyadenosine in DNA + S-adenosyl-L-methionine = an N(6)-methyl-2'-deoxyadenosine in DNA + S-adenosyl-L-homocysteine + H(+)</text>
        <dbReference type="Rhea" id="RHEA:15197"/>
        <dbReference type="Rhea" id="RHEA-COMP:12418"/>
        <dbReference type="Rhea" id="RHEA-COMP:12419"/>
        <dbReference type="ChEBI" id="CHEBI:15378"/>
        <dbReference type="ChEBI" id="CHEBI:57856"/>
        <dbReference type="ChEBI" id="CHEBI:59789"/>
        <dbReference type="ChEBI" id="CHEBI:90615"/>
        <dbReference type="ChEBI" id="CHEBI:90616"/>
        <dbReference type="EC" id="2.1.1.72"/>
    </reaction>
</comment>
<evidence type="ECO:0000256" key="3">
    <source>
        <dbReference type="ARBA" id="ARBA00022679"/>
    </source>
</evidence>
<dbReference type="InterPro" id="IPR050953">
    <property type="entry name" value="N4_N6_ade-DNA_methylase"/>
</dbReference>
<dbReference type="RefSeq" id="WP_016458180.1">
    <property type="nucleotide sequence ID" value="NZ_KE150447.1"/>
</dbReference>
<dbReference type="InterPro" id="IPR002052">
    <property type="entry name" value="DNA_methylase_N6_adenine_CS"/>
</dbReference>
<dbReference type="PANTHER" id="PTHR33841">
    <property type="entry name" value="DNA METHYLTRANSFERASE YEEA-RELATED"/>
    <property type="match status" value="1"/>
</dbReference>
<dbReference type="Pfam" id="PF20464">
    <property type="entry name" value="MmeI_N"/>
    <property type="match status" value="1"/>
</dbReference>
<dbReference type="InterPro" id="IPR046818">
    <property type="entry name" value="MmeI_C"/>
</dbReference>
<organism evidence="10 11">
    <name type="scientific">Corynebacterium pyruviciproducens ATCC BAA-1742</name>
    <dbReference type="NCBI Taxonomy" id="1125779"/>
    <lineage>
        <taxon>Bacteria</taxon>
        <taxon>Bacillati</taxon>
        <taxon>Actinomycetota</taxon>
        <taxon>Actinomycetes</taxon>
        <taxon>Mycobacteriales</taxon>
        <taxon>Corynebacteriaceae</taxon>
        <taxon>Corynebacterium</taxon>
    </lineage>
</organism>
<feature type="domain" description="MmeI-like target recognition" evidence="7">
    <location>
        <begin position="691"/>
        <end position="893"/>
    </location>
</feature>